<organism evidence="6 7">
    <name type="scientific">Papaver nudicaule</name>
    <name type="common">Iceland poppy</name>
    <dbReference type="NCBI Taxonomy" id="74823"/>
    <lineage>
        <taxon>Eukaryota</taxon>
        <taxon>Viridiplantae</taxon>
        <taxon>Streptophyta</taxon>
        <taxon>Embryophyta</taxon>
        <taxon>Tracheophyta</taxon>
        <taxon>Spermatophyta</taxon>
        <taxon>Magnoliopsida</taxon>
        <taxon>Ranunculales</taxon>
        <taxon>Papaveraceae</taxon>
        <taxon>Papaveroideae</taxon>
        <taxon>Papaver</taxon>
    </lineage>
</organism>
<sequence>MNVSTKSHKDAYGGYIALSHITRWVFRVMLDKFKAHPHYKPKHFQAELKLAHKVEISYMTAWHARHLCIERVMGNFEESYRLLPEFCNQVLKRNPGIVATCKFDDDGRFVNCCIAYKCSIDGFVNGGRPFLGCDCTHLRGKYGGCCMAITALDGNNGLFPVAIFLCRVENKDNWIAFLEIMAPYLKQHKMALTFISDREKGLKAGIDVNFCDVNHYHRYCFRHMWKNMKKSHPGVHMESLSWNAAKAYTSEDFEGYMDRIGEAKPAARTYLEKEEIEHWARSYFDYSSKCEHITSNFCEAFNSWILEIRYYPVCKLLQHYHHMMMRLMFDRKEQADQMQDESIVPRAERIYRENKEKAHFYTRVPSNKDEWSVMDAHGKNWNVHLQQHTCDCNYWQVTGIPCPHAIQASYFNQNADWK</sequence>
<keyword evidence="7" id="KW-1185">Reference proteome</keyword>
<dbReference type="Proteomes" id="UP001177140">
    <property type="component" value="Unassembled WGS sequence"/>
</dbReference>
<dbReference type="InterPro" id="IPR007527">
    <property type="entry name" value="Znf_SWIM"/>
</dbReference>
<dbReference type="InterPro" id="IPR018289">
    <property type="entry name" value="MULE_transposase_dom"/>
</dbReference>
<dbReference type="SMART" id="SM00575">
    <property type="entry name" value="ZnF_PMZ"/>
    <property type="match status" value="1"/>
</dbReference>
<dbReference type="Pfam" id="PF04434">
    <property type="entry name" value="SWIM"/>
    <property type="match status" value="1"/>
</dbReference>
<evidence type="ECO:0000256" key="3">
    <source>
        <dbReference type="ARBA" id="ARBA00022833"/>
    </source>
</evidence>
<dbReference type="AlphaFoldDB" id="A0AA41VHL8"/>
<evidence type="ECO:0000313" key="6">
    <source>
        <dbReference type="EMBL" id="MCL7041421.1"/>
    </source>
</evidence>
<evidence type="ECO:0000259" key="5">
    <source>
        <dbReference type="PROSITE" id="PS50966"/>
    </source>
</evidence>
<evidence type="ECO:0000256" key="4">
    <source>
        <dbReference type="PROSITE-ProRule" id="PRU00325"/>
    </source>
</evidence>
<keyword evidence="3" id="KW-0862">Zinc</keyword>
<dbReference type="PANTHER" id="PTHR31973:SF187">
    <property type="entry name" value="MUTATOR TRANSPOSASE MUDRA PROTEIN"/>
    <property type="match status" value="1"/>
</dbReference>
<keyword evidence="1" id="KW-0479">Metal-binding</keyword>
<evidence type="ECO:0000256" key="1">
    <source>
        <dbReference type="ARBA" id="ARBA00022723"/>
    </source>
</evidence>
<accession>A0AA41VHL8</accession>
<gene>
    <name evidence="6" type="ORF">MKW94_025253</name>
</gene>
<dbReference type="GO" id="GO:0008270">
    <property type="term" value="F:zinc ion binding"/>
    <property type="evidence" value="ECO:0007669"/>
    <property type="project" value="UniProtKB-KW"/>
</dbReference>
<keyword evidence="2 4" id="KW-0863">Zinc-finger</keyword>
<dbReference type="Pfam" id="PF10551">
    <property type="entry name" value="MULE"/>
    <property type="match status" value="1"/>
</dbReference>
<dbReference type="PANTHER" id="PTHR31973">
    <property type="entry name" value="POLYPROTEIN, PUTATIVE-RELATED"/>
    <property type="match status" value="1"/>
</dbReference>
<reference evidence="6" key="1">
    <citation type="submission" date="2022-03" db="EMBL/GenBank/DDBJ databases">
        <title>A functionally conserved STORR gene fusion in Papaver species that diverged 16.8 million years ago.</title>
        <authorList>
            <person name="Catania T."/>
        </authorList>
    </citation>
    <scope>NUCLEOTIDE SEQUENCE</scope>
    <source>
        <strain evidence="6">S-191538</strain>
    </source>
</reference>
<evidence type="ECO:0000256" key="2">
    <source>
        <dbReference type="ARBA" id="ARBA00022771"/>
    </source>
</evidence>
<dbReference type="EMBL" id="JAJJMA010223610">
    <property type="protein sequence ID" value="MCL7041421.1"/>
    <property type="molecule type" value="Genomic_DNA"/>
</dbReference>
<comment type="caution">
    <text evidence="6">The sequence shown here is derived from an EMBL/GenBank/DDBJ whole genome shotgun (WGS) entry which is preliminary data.</text>
</comment>
<feature type="non-terminal residue" evidence="6">
    <location>
        <position position="418"/>
    </location>
</feature>
<dbReference type="InterPro" id="IPR006564">
    <property type="entry name" value="Znf_PMZ"/>
</dbReference>
<name>A0AA41VHL8_PAPNU</name>
<feature type="domain" description="SWIM-type" evidence="5">
    <location>
        <begin position="381"/>
        <end position="413"/>
    </location>
</feature>
<evidence type="ECO:0000313" key="7">
    <source>
        <dbReference type="Proteomes" id="UP001177140"/>
    </source>
</evidence>
<protein>
    <recommendedName>
        <fullName evidence="5">SWIM-type domain-containing protein</fullName>
    </recommendedName>
</protein>
<proteinExistence type="predicted"/>
<dbReference type="PROSITE" id="PS50966">
    <property type="entry name" value="ZF_SWIM"/>
    <property type="match status" value="1"/>
</dbReference>